<keyword evidence="6" id="KW-0067">ATP-binding</keyword>
<evidence type="ECO:0000256" key="8">
    <source>
        <dbReference type="ARBA" id="ARBA00033408"/>
    </source>
</evidence>
<keyword evidence="5 9" id="KW-0227">DNA damage</keyword>
<feature type="coiled-coil region" evidence="10">
    <location>
        <begin position="173"/>
        <end position="200"/>
    </location>
</feature>
<dbReference type="Pfam" id="PF02463">
    <property type="entry name" value="SMC_N"/>
    <property type="match status" value="1"/>
</dbReference>
<dbReference type="FunFam" id="3.40.50.300:FF:000356">
    <property type="entry name" value="DNA repair protein RecN"/>
    <property type="match status" value="1"/>
</dbReference>
<evidence type="ECO:0000256" key="5">
    <source>
        <dbReference type="ARBA" id="ARBA00022763"/>
    </source>
</evidence>
<dbReference type="GO" id="GO:0005524">
    <property type="term" value="F:ATP binding"/>
    <property type="evidence" value="ECO:0007669"/>
    <property type="project" value="UniProtKB-KW"/>
</dbReference>
<keyword evidence="4" id="KW-0547">Nucleotide-binding</keyword>
<evidence type="ECO:0000259" key="11">
    <source>
        <dbReference type="Pfam" id="PF02463"/>
    </source>
</evidence>
<evidence type="ECO:0000313" key="13">
    <source>
        <dbReference type="Proteomes" id="UP000739411"/>
    </source>
</evidence>
<feature type="domain" description="RecF/RecN/SMC N-terminal" evidence="11">
    <location>
        <begin position="2"/>
        <end position="505"/>
    </location>
</feature>
<dbReference type="InterPro" id="IPR027417">
    <property type="entry name" value="P-loop_NTPase"/>
</dbReference>
<protein>
    <recommendedName>
        <fullName evidence="3 9">DNA repair protein RecN</fullName>
    </recommendedName>
    <alternativeName>
        <fullName evidence="8 9">Recombination protein N</fullName>
    </alternativeName>
</protein>
<evidence type="ECO:0000256" key="1">
    <source>
        <dbReference type="ARBA" id="ARBA00003618"/>
    </source>
</evidence>
<comment type="similarity">
    <text evidence="2 9">Belongs to the RecN family.</text>
</comment>
<evidence type="ECO:0000313" key="12">
    <source>
        <dbReference type="EMBL" id="MBK7417174.1"/>
    </source>
</evidence>
<dbReference type="GO" id="GO:0043590">
    <property type="term" value="C:bacterial nucleoid"/>
    <property type="evidence" value="ECO:0007669"/>
    <property type="project" value="TreeGrafter"/>
</dbReference>
<dbReference type="FunFam" id="3.40.50.300:FF:000319">
    <property type="entry name" value="DNA repair protein RecN"/>
    <property type="match status" value="1"/>
</dbReference>
<dbReference type="Proteomes" id="UP000739411">
    <property type="component" value="Unassembled WGS sequence"/>
</dbReference>
<evidence type="ECO:0000256" key="7">
    <source>
        <dbReference type="ARBA" id="ARBA00023204"/>
    </source>
</evidence>
<dbReference type="AlphaFoldDB" id="A0A935K2R0"/>
<accession>A0A935K2R0</accession>
<name>A0A935K2R0_9RHOO</name>
<dbReference type="SUPFAM" id="SSF52540">
    <property type="entry name" value="P-loop containing nucleoside triphosphate hydrolases"/>
    <property type="match status" value="2"/>
</dbReference>
<evidence type="ECO:0000256" key="10">
    <source>
        <dbReference type="SAM" id="Coils"/>
    </source>
</evidence>
<gene>
    <name evidence="12" type="primary">recN</name>
    <name evidence="12" type="ORF">IPJ38_20745</name>
</gene>
<comment type="caution">
    <text evidence="12">The sequence shown here is derived from an EMBL/GenBank/DDBJ whole genome shotgun (WGS) entry which is preliminary data.</text>
</comment>
<dbReference type="InterPro" id="IPR003395">
    <property type="entry name" value="RecF/RecN/SMC_N"/>
</dbReference>
<evidence type="ECO:0000256" key="6">
    <source>
        <dbReference type="ARBA" id="ARBA00022840"/>
    </source>
</evidence>
<dbReference type="GO" id="GO:0009432">
    <property type="term" value="P:SOS response"/>
    <property type="evidence" value="ECO:0007669"/>
    <property type="project" value="TreeGrafter"/>
</dbReference>
<dbReference type="NCBIfam" id="NF008121">
    <property type="entry name" value="PRK10869.1"/>
    <property type="match status" value="1"/>
</dbReference>
<dbReference type="PIRSF" id="PIRSF003128">
    <property type="entry name" value="RecN"/>
    <property type="match status" value="1"/>
</dbReference>
<organism evidence="12 13">
    <name type="scientific">Candidatus Dechloromonas phosphorivorans</name>
    <dbReference type="NCBI Taxonomy" id="2899244"/>
    <lineage>
        <taxon>Bacteria</taxon>
        <taxon>Pseudomonadati</taxon>
        <taxon>Pseudomonadota</taxon>
        <taxon>Betaproteobacteria</taxon>
        <taxon>Rhodocyclales</taxon>
        <taxon>Azonexaceae</taxon>
        <taxon>Dechloromonas</taxon>
    </lineage>
</organism>
<keyword evidence="7 9" id="KW-0234">DNA repair</keyword>
<dbReference type="NCBIfam" id="TIGR00634">
    <property type="entry name" value="recN"/>
    <property type="match status" value="1"/>
</dbReference>
<evidence type="ECO:0000256" key="2">
    <source>
        <dbReference type="ARBA" id="ARBA00009441"/>
    </source>
</evidence>
<evidence type="ECO:0000256" key="4">
    <source>
        <dbReference type="ARBA" id="ARBA00022741"/>
    </source>
</evidence>
<dbReference type="PANTHER" id="PTHR11059">
    <property type="entry name" value="DNA REPAIR PROTEIN RECN"/>
    <property type="match status" value="1"/>
</dbReference>
<dbReference type="CDD" id="cd03241">
    <property type="entry name" value="ABC_RecN"/>
    <property type="match status" value="2"/>
</dbReference>
<reference evidence="12 13" key="1">
    <citation type="submission" date="2020-10" db="EMBL/GenBank/DDBJ databases">
        <title>Connecting structure to function with the recovery of over 1000 high-quality activated sludge metagenome-assembled genomes encoding full-length rRNA genes using long-read sequencing.</title>
        <authorList>
            <person name="Singleton C.M."/>
            <person name="Petriglieri F."/>
            <person name="Kristensen J.M."/>
            <person name="Kirkegaard R.H."/>
            <person name="Michaelsen T.Y."/>
            <person name="Andersen M.H."/>
            <person name="Karst S.M."/>
            <person name="Dueholm M.S."/>
            <person name="Nielsen P.H."/>
            <person name="Albertsen M."/>
        </authorList>
    </citation>
    <scope>NUCLEOTIDE SEQUENCE [LARGE SCALE GENOMIC DNA]</scope>
    <source>
        <strain evidence="12">EsbW_18-Q3-R4-48_BATAC.463</strain>
    </source>
</reference>
<keyword evidence="10" id="KW-0175">Coiled coil</keyword>
<evidence type="ECO:0000256" key="9">
    <source>
        <dbReference type="PIRNR" id="PIRNR003128"/>
    </source>
</evidence>
<sequence>MLRHLTIRDFVIVDRLELEFLAGFGALTGETGAGKSILIDALALALGERADAGVVRSGCDKAEVAATFDVGGLPAVREWLVANDLEGDDELLLRRVVDAGGRSRAYINGSPATAQQLREVGEWLVDIHGQHAHQSLLRADAQRTLLDTHAGLSGLTRDVGVAFRLWREAEQTLRAASEGADALLREREQLEWQVRELDALAFAEDEWGALDVEHRRLGHAASLIEGAQFSIAVLADNDAACERQIDSVATRLSNLAEYDPALAEVAELVGSVQAELSEAVSTLRRYADRVDLDPSRLAEVERRMDAVMNNARKYRVQPQELPTLLSSWQQRLAVLEEAADLAALEARVAVASKDYLLKAAELSKGRQKAATEMGLAVSKIMRQLALSSGRFELALLPVENGSVYGLEQVEFRIGGLAGNEAKPLAKVASGGELSRISLAIQVLTSRSASVPTLIFDEVDVGIGGGVAEIVGRLLNELGGERQVLCVTHLPQVAAQANWQWQVSKTTRDGVTLSAIQPLGDEGRVQEIARMLGGVEITDITLQHAGELLHLKSASYGARSTAKNGKKITASESAE</sequence>
<evidence type="ECO:0000256" key="3">
    <source>
        <dbReference type="ARBA" id="ARBA00021315"/>
    </source>
</evidence>
<dbReference type="GO" id="GO:0006281">
    <property type="term" value="P:DNA repair"/>
    <property type="evidence" value="ECO:0007669"/>
    <property type="project" value="UniProtKB-KW"/>
</dbReference>
<dbReference type="GO" id="GO:0006310">
    <property type="term" value="P:DNA recombination"/>
    <property type="evidence" value="ECO:0007669"/>
    <property type="project" value="InterPro"/>
</dbReference>
<dbReference type="EMBL" id="JADJMS010000047">
    <property type="protein sequence ID" value="MBK7417174.1"/>
    <property type="molecule type" value="Genomic_DNA"/>
</dbReference>
<dbReference type="Gene3D" id="3.40.50.300">
    <property type="entry name" value="P-loop containing nucleotide triphosphate hydrolases"/>
    <property type="match status" value="2"/>
</dbReference>
<dbReference type="InterPro" id="IPR004604">
    <property type="entry name" value="DNA_recomb/repair_RecN"/>
</dbReference>
<proteinExistence type="inferred from homology"/>
<comment type="function">
    <text evidence="1 9">May be involved in recombinational repair of damaged DNA.</text>
</comment>
<dbReference type="PANTHER" id="PTHR11059:SF0">
    <property type="entry name" value="DNA REPAIR PROTEIN RECN"/>
    <property type="match status" value="1"/>
</dbReference>